<feature type="compositionally biased region" description="Basic residues" evidence="1">
    <location>
        <begin position="163"/>
        <end position="172"/>
    </location>
</feature>
<dbReference type="STRING" id="1314778.A0A5C3NSW3"/>
<evidence type="ECO:0000313" key="2">
    <source>
        <dbReference type="EMBL" id="TFK79657.1"/>
    </source>
</evidence>
<proteinExistence type="predicted"/>
<evidence type="ECO:0000313" key="3">
    <source>
        <dbReference type="Proteomes" id="UP000308197"/>
    </source>
</evidence>
<keyword evidence="3" id="KW-1185">Reference proteome</keyword>
<dbReference type="EMBL" id="ML211969">
    <property type="protein sequence ID" value="TFK79657.1"/>
    <property type="molecule type" value="Genomic_DNA"/>
</dbReference>
<dbReference type="InParanoid" id="A0A5C3NSW3"/>
<evidence type="ECO:0000256" key="1">
    <source>
        <dbReference type="SAM" id="MobiDB-lite"/>
    </source>
</evidence>
<dbReference type="Proteomes" id="UP000308197">
    <property type="component" value="Unassembled WGS sequence"/>
</dbReference>
<feature type="region of interest" description="Disordered" evidence="1">
    <location>
        <begin position="143"/>
        <end position="172"/>
    </location>
</feature>
<sequence length="172" mass="18993">MVEAGMEHVNIRNANVRPSRMADSSLPTAYHFGDFPLTLVIMVGQCRQEWLSRDLSLPAPIWAQVSTRASWSGRVDEAIMKLLDDPLHDCLEDHVSSWPALQKTFVLDASAWDGKRLAGVVTLSFASCPFNSGRTLVMDASFHPSPRTHGHHAEPGGSTCSTSRRHLNSTDR</sequence>
<dbReference type="AlphaFoldDB" id="A0A5C3NSW3"/>
<accession>A0A5C3NSW3</accession>
<name>A0A5C3NSW3_9APHY</name>
<gene>
    <name evidence="2" type="ORF">K466DRAFT_7836</name>
</gene>
<organism evidence="2 3">
    <name type="scientific">Polyporus arcularius HHB13444</name>
    <dbReference type="NCBI Taxonomy" id="1314778"/>
    <lineage>
        <taxon>Eukaryota</taxon>
        <taxon>Fungi</taxon>
        <taxon>Dikarya</taxon>
        <taxon>Basidiomycota</taxon>
        <taxon>Agaricomycotina</taxon>
        <taxon>Agaricomycetes</taxon>
        <taxon>Polyporales</taxon>
        <taxon>Polyporaceae</taxon>
        <taxon>Polyporus</taxon>
    </lineage>
</organism>
<reference evidence="2 3" key="1">
    <citation type="journal article" date="2019" name="Nat. Ecol. Evol.">
        <title>Megaphylogeny resolves global patterns of mushroom evolution.</title>
        <authorList>
            <person name="Varga T."/>
            <person name="Krizsan K."/>
            <person name="Foldi C."/>
            <person name="Dima B."/>
            <person name="Sanchez-Garcia M."/>
            <person name="Sanchez-Ramirez S."/>
            <person name="Szollosi G.J."/>
            <person name="Szarkandi J.G."/>
            <person name="Papp V."/>
            <person name="Albert L."/>
            <person name="Andreopoulos W."/>
            <person name="Angelini C."/>
            <person name="Antonin V."/>
            <person name="Barry K.W."/>
            <person name="Bougher N.L."/>
            <person name="Buchanan P."/>
            <person name="Buyck B."/>
            <person name="Bense V."/>
            <person name="Catcheside P."/>
            <person name="Chovatia M."/>
            <person name="Cooper J."/>
            <person name="Damon W."/>
            <person name="Desjardin D."/>
            <person name="Finy P."/>
            <person name="Geml J."/>
            <person name="Haridas S."/>
            <person name="Hughes K."/>
            <person name="Justo A."/>
            <person name="Karasinski D."/>
            <person name="Kautmanova I."/>
            <person name="Kiss B."/>
            <person name="Kocsube S."/>
            <person name="Kotiranta H."/>
            <person name="LaButti K.M."/>
            <person name="Lechner B.E."/>
            <person name="Liimatainen K."/>
            <person name="Lipzen A."/>
            <person name="Lukacs Z."/>
            <person name="Mihaltcheva S."/>
            <person name="Morgado L.N."/>
            <person name="Niskanen T."/>
            <person name="Noordeloos M.E."/>
            <person name="Ohm R.A."/>
            <person name="Ortiz-Santana B."/>
            <person name="Ovrebo C."/>
            <person name="Racz N."/>
            <person name="Riley R."/>
            <person name="Savchenko A."/>
            <person name="Shiryaev A."/>
            <person name="Soop K."/>
            <person name="Spirin V."/>
            <person name="Szebenyi C."/>
            <person name="Tomsovsky M."/>
            <person name="Tulloss R.E."/>
            <person name="Uehling J."/>
            <person name="Grigoriev I.V."/>
            <person name="Vagvolgyi C."/>
            <person name="Papp T."/>
            <person name="Martin F.M."/>
            <person name="Miettinen O."/>
            <person name="Hibbett D.S."/>
            <person name="Nagy L.G."/>
        </authorList>
    </citation>
    <scope>NUCLEOTIDE SEQUENCE [LARGE SCALE GENOMIC DNA]</scope>
    <source>
        <strain evidence="2 3">HHB13444</strain>
    </source>
</reference>
<protein>
    <submittedName>
        <fullName evidence="2">Uncharacterized protein</fullName>
    </submittedName>
</protein>